<organism evidence="1 2">
    <name type="scientific">Romanomermis culicivorax</name>
    <name type="common">Nematode worm</name>
    <dbReference type="NCBI Taxonomy" id="13658"/>
    <lineage>
        <taxon>Eukaryota</taxon>
        <taxon>Metazoa</taxon>
        <taxon>Ecdysozoa</taxon>
        <taxon>Nematoda</taxon>
        <taxon>Enoplea</taxon>
        <taxon>Dorylaimia</taxon>
        <taxon>Mermithida</taxon>
        <taxon>Mermithoidea</taxon>
        <taxon>Mermithidae</taxon>
        <taxon>Romanomermis</taxon>
    </lineage>
</organism>
<protein>
    <submittedName>
        <fullName evidence="2">Uncharacterized protein</fullName>
    </submittedName>
</protein>
<evidence type="ECO:0000313" key="2">
    <source>
        <dbReference type="WBParaSite" id="nRc.2.0.1.t24856-RA"/>
    </source>
</evidence>
<dbReference type="AlphaFoldDB" id="A0A915JEE5"/>
<proteinExistence type="predicted"/>
<evidence type="ECO:0000313" key="1">
    <source>
        <dbReference type="Proteomes" id="UP000887565"/>
    </source>
</evidence>
<reference evidence="2" key="1">
    <citation type="submission" date="2022-11" db="UniProtKB">
        <authorList>
            <consortium name="WormBaseParasite"/>
        </authorList>
    </citation>
    <scope>IDENTIFICATION</scope>
</reference>
<name>A0A915JEE5_ROMCU</name>
<keyword evidence="1" id="KW-1185">Reference proteome</keyword>
<dbReference type="WBParaSite" id="nRc.2.0.1.t24856-RA">
    <property type="protein sequence ID" value="nRc.2.0.1.t24856-RA"/>
    <property type="gene ID" value="nRc.2.0.1.g24856"/>
</dbReference>
<sequence>MKLLSNGENLNFKNDKKTSIKKRQYKRNFVCTAAYTQWRTSAWRRPAQRSQYNWGFTSAIF</sequence>
<dbReference type="Proteomes" id="UP000887565">
    <property type="component" value="Unplaced"/>
</dbReference>
<accession>A0A915JEE5</accession>